<keyword evidence="2 3" id="KW-0378">Hydrolase</keyword>
<keyword evidence="8" id="KW-1185">Reference proteome</keyword>
<evidence type="ECO:0000256" key="1">
    <source>
        <dbReference type="ARBA" id="ARBA00010088"/>
    </source>
</evidence>
<dbReference type="PIRSF" id="PIRSF005539">
    <property type="entry name" value="Pept_S33_TRI_F1"/>
    <property type="match status" value="1"/>
</dbReference>
<evidence type="ECO:0000256" key="2">
    <source>
        <dbReference type="ARBA" id="ARBA00022801"/>
    </source>
</evidence>
<dbReference type="GO" id="GO:0008233">
    <property type="term" value="F:peptidase activity"/>
    <property type="evidence" value="ECO:0007669"/>
    <property type="project" value="InterPro"/>
</dbReference>
<dbReference type="InterPro" id="IPR002410">
    <property type="entry name" value="Peptidase_S33"/>
</dbReference>
<dbReference type="NCBIfam" id="TIGR01250">
    <property type="entry name" value="pro_imino_pep_2"/>
    <property type="match status" value="1"/>
</dbReference>
<gene>
    <name evidence="7" type="ORF">HHL27_08740</name>
</gene>
<evidence type="ECO:0000256" key="3">
    <source>
        <dbReference type="PIRNR" id="PIRNR005539"/>
    </source>
</evidence>
<dbReference type="InterPro" id="IPR050266">
    <property type="entry name" value="AB_hydrolase_sf"/>
</dbReference>
<feature type="active site" evidence="4">
    <location>
        <position position="290"/>
    </location>
</feature>
<dbReference type="PANTHER" id="PTHR43798:SF33">
    <property type="entry name" value="HYDROLASE, PUTATIVE (AFU_ORTHOLOGUE AFUA_2G14860)-RELATED"/>
    <property type="match status" value="1"/>
</dbReference>
<feature type="active site" description="Nucleophile" evidence="4">
    <location>
        <position position="148"/>
    </location>
</feature>
<comment type="caution">
    <text evidence="7">The sequence shown here is derived from an EMBL/GenBank/DDBJ whole genome shotgun (WGS) entry which is preliminary data.</text>
</comment>
<evidence type="ECO:0000313" key="7">
    <source>
        <dbReference type="EMBL" id="NML93752.1"/>
    </source>
</evidence>
<dbReference type="GO" id="GO:0006508">
    <property type="term" value="P:proteolysis"/>
    <property type="evidence" value="ECO:0007669"/>
    <property type="project" value="InterPro"/>
</dbReference>
<dbReference type="Proteomes" id="UP000583556">
    <property type="component" value="Unassembled WGS sequence"/>
</dbReference>
<dbReference type="EMBL" id="JABBGM010000003">
    <property type="protein sequence ID" value="NML93752.1"/>
    <property type="molecule type" value="Genomic_DNA"/>
</dbReference>
<dbReference type="RefSeq" id="WP_169493018.1">
    <property type="nucleotide sequence ID" value="NZ_JABBGM010000003.1"/>
</dbReference>
<keyword evidence="5" id="KW-0732">Signal</keyword>
<comment type="similarity">
    <text evidence="1 3">Belongs to the peptidase S33 family.</text>
</comment>
<evidence type="ECO:0000256" key="4">
    <source>
        <dbReference type="PIRSR" id="PIRSR005539-1"/>
    </source>
</evidence>
<dbReference type="GO" id="GO:0016020">
    <property type="term" value="C:membrane"/>
    <property type="evidence" value="ECO:0007669"/>
    <property type="project" value="TreeGrafter"/>
</dbReference>
<evidence type="ECO:0000313" key="8">
    <source>
        <dbReference type="Proteomes" id="UP000583556"/>
    </source>
</evidence>
<evidence type="ECO:0000259" key="6">
    <source>
        <dbReference type="Pfam" id="PF00561"/>
    </source>
</evidence>
<dbReference type="InterPro" id="IPR000073">
    <property type="entry name" value="AB_hydrolase_1"/>
</dbReference>
<dbReference type="PANTHER" id="PTHR43798">
    <property type="entry name" value="MONOACYLGLYCEROL LIPASE"/>
    <property type="match status" value="1"/>
</dbReference>
<dbReference type="SUPFAM" id="SSF53474">
    <property type="entry name" value="alpha/beta-Hydrolases"/>
    <property type="match status" value="1"/>
</dbReference>
<feature type="chain" id="PRO_5031549098" evidence="5">
    <location>
        <begin position="25"/>
        <end position="339"/>
    </location>
</feature>
<proteinExistence type="inferred from homology"/>
<dbReference type="Pfam" id="PF00561">
    <property type="entry name" value="Abhydrolase_1"/>
    <property type="match status" value="1"/>
</dbReference>
<sequence>MTLHRIARWLAPLSLVLSTVPGEAAPPDSYYATAGRPDAWSGGATMIPIHTPKGDFRVWVKRVGNNPKLKVLLLHGGPAVPHDYLEAMDSFLPGSGIEYIYYDQLGAGLSDKPDDDDLWTLERYVDEVDQVRTALGLGPGNFCLYGQSWGGILAMEYALKHQDALKCLVISNMMASIPAYNAYADKVLKPQMKPDDLAMVEQLEAQGKTSDPRYMGILIPGFYEKHILRRPAAQWPEPVNRAFARQNVHVYTLMQGPSELGSSGRLEKWDRFADLHTIKVPTLVIGARHDTMDPAYMERMAKEFPKGSYALMANGSHLALYDDQQAYFAALIAFLKRQE</sequence>
<feature type="domain" description="AB hydrolase-1" evidence="6">
    <location>
        <begin position="71"/>
        <end position="323"/>
    </location>
</feature>
<name>A0A7Y0BNN9_9SPHN</name>
<dbReference type="AlphaFoldDB" id="A0A7Y0BNN9"/>
<evidence type="ECO:0000256" key="5">
    <source>
        <dbReference type="SAM" id="SignalP"/>
    </source>
</evidence>
<protein>
    <submittedName>
        <fullName evidence="7">Proline iminopeptidase-family hydrolase</fullName>
    </submittedName>
</protein>
<dbReference type="PRINTS" id="PR00793">
    <property type="entry name" value="PROAMNOPTASE"/>
</dbReference>
<feature type="active site" description="Proton donor" evidence="4">
    <location>
        <position position="317"/>
    </location>
</feature>
<dbReference type="InterPro" id="IPR005945">
    <property type="entry name" value="Pro_imino_pep"/>
</dbReference>
<accession>A0A7Y0BNN9</accession>
<dbReference type="InterPro" id="IPR029058">
    <property type="entry name" value="AB_hydrolase_fold"/>
</dbReference>
<organism evidence="7 8">
    <name type="scientific">Novosphingobium olei</name>
    <dbReference type="NCBI Taxonomy" id="2728851"/>
    <lineage>
        <taxon>Bacteria</taxon>
        <taxon>Pseudomonadati</taxon>
        <taxon>Pseudomonadota</taxon>
        <taxon>Alphaproteobacteria</taxon>
        <taxon>Sphingomonadales</taxon>
        <taxon>Sphingomonadaceae</taxon>
        <taxon>Novosphingobium</taxon>
    </lineage>
</organism>
<dbReference type="Gene3D" id="3.40.50.1820">
    <property type="entry name" value="alpha/beta hydrolase"/>
    <property type="match status" value="1"/>
</dbReference>
<feature type="signal peptide" evidence="5">
    <location>
        <begin position="1"/>
        <end position="24"/>
    </location>
</feature>
<reference evidence="7 8" key="1">
    <citation type="submission" date="2020-04" db="EMBL/GenBank/DDBJ databases">
        <title>Novosphingobium sp. TW-4 isolated from soil.</title>
        <authorList>
            <person name="Dahal R.H."/>
            <person name="Chaudhary D.K."/>
        </authorList>
    </citation>
    <scope>NUCLEOTIDE SEQUENCE [LARGE SCALE GENOMIC DNA]</scope>
    <source>
        <strain evidence="7 8">TW-4</strain>
    </source>
</reference>